<dbReference type="EMBL" id="KB908515">
    <property type="protein sequence ID" value="EOA89172.1"/>
    <property type="molecule type" value="Genomic_DNA"/>
</dbReference>
<reference evidence="3 4" key="2">
    <citation type="journal article" date="2013" name="PLoS Genet.">
        <title>Comparative genome structure, secondary metabolite, and effector coding capacity across Cochliobolus pathogens.</title>
        <authorList>
            <person name="Condon B.J."/>
            <person name="Leng Y."/>
            <person name="Wu D."/>
            <person name="Bushley K.E."/>
            <person name="Ohm R.A."/>
            <person name="Otillar R."/>
            <person name="Martin J."/>
            <person name="Schackwitz W."/>
            <person name="Grimwood J."/>
            <person name="MohdZainudin N."/>
            <person name="Xue C."/>
            <person name="Wang R."/>
            <person name="Manning V.A."/>
            <person name="Dhillon B."/>
            <person name="Tu Z.J."/>
            <person name="Steffenson B.J."/>
            <person name="Salamov A."/>
            <person name="Sun H."/>
            <person name="Lowry S."/>
            <person name="LaButti K."/>
            <person name="Han J."/>
            <person name="Copeland A."/>
            <person name="Lindquist E."/>
            <person name="Barry K."/>
            <person name="Schmutz J."/>
            <person name="Baker S.E."/>
            <person name="Ciuffetti L.M."/>
            <person name="Grigoriev I.V."/>
            <person name="Zhong S."/>
            <person name="Turgeon B.G."/>
        </authorList>
    </citation>
    <scope>NUCLEOTIDE SEQUENCE [LARGE SCALE GENOMIC DNA]</scope>
    <source>
        <strain evidence="4">28A</strain>
    </source>
</reference>
<protein>
    <recommendedName>
        <fullName evidence="2">DUF7607 domain-containing protein</fullName>
    </recommendedName>
</protein>
<name>R0KML8_EXST2</name>
<dbReference type="STRING" id="671987.R0KML8"/>
<reference evidence="3 4" key="1">
    <citation type="journal article" date="2012" name="PLoS Pathog.">
        <title>Diverse lifestyles and strategies of plant pathogenesis encoded in the genomes of eighteen Dothideomycetes fungi.</title>
        <authorList>
            <person name="Ohm R.A."/>
            <person name="Feau N."/>
            <person name="Henrissat B."/>
            <person name="Schoch C.L."/>
            <person name="Horwitz B.A."/>
            <person name="Barry K.W."/>
            <person name="Condon B.J."/>
            <person name="Copeland A.C."/>
            <person name="Dhillon B."/>
            <person name="Glaser F."/>
            <person name="Hesse C.N."/>
            <person name="Kosti I."/>
            <person name="LaButti K."/>
            <person name="Lindquist E.A."/>
            <person name="Lucas S."/>
            <person name="Salamov A.A."/>
            <person name="Bradshaw R.E."/>
            <person name="Ciuffetti L."/>
            <person name="Hamelin R.C."/>
            <person name="Kema G.H.J."/>
            <person name="Lawrence C."/>
            <person name="Scott J.A."/>
            <person name="Spatafora J.W."/>
            <person name="Turgeon B.G."/>
            <person name="de Wit P.J.G.M."/>
            <person name="Zhong S."/>
            <person name="Goodwin S.B."/>
            <person name="Grigoriev I.V."/>
        </authorList>
    </citation>
    <scope>NUCLEOTIDE SEQUENCE [LARGE SCALE GENOMIC DNA]</scope>
    <source>
        <strain evidence="4">28A</strain>
    </source>
</reference>
<organism evidence="3 4">
    <name type="scientific">Exserohilum turcicum (strain 28A)</name>
    <name type="common">Northern leaf blight fungus</name>
    <name type="synonym">Setosphaeria turcica</name>
    <dbReference type="NCBI Taxonomy" id="671987"/>
    <lineage>
        <taxon>Eukaryota</taxon>
        <taxon>Fungi</taxon>
        <taxon>Dikarya</taxon>
        <taxon>Ascomycota</taxon>
        <taxon>Pezizomycotina</taxon>
        <taxon>Dothideomycetes</taxon>
        <taxon>Pleosporomycetidae</taxon>
        <taxon>Pleosporales</taxon>
        <taxon>Pleosporineae</taxon>
        <taxon>Pleosporaceae</taxon>
        <taxon>Exserohilum</taxon>
    </lineage>
</organism>
<dbReference type="GeneID" id="19396918"/>
<dbReference type="Pfam" id="PF24580">
    <property type="entry name" value="DUF7607"/>
    <property type="match status" value="1"/>
</dbReference>
<dbReference type="OrthoDB" id="3533395at2759"/>
<dbReference type="eggNOG" id="ENOG502RIRE">
    <property type="taxonomic scope" value="Eukaryota"/>
</dbReference>
<gene>
    <name evidence="3" type="ORF">SETTUDRAFT_147452</name>
</gene>
<dbReference type="RefSeq" id="XP_008023018.1">
    <property type="nucleotide sequence ID" value="XM_008024827.1"/>
</dbReference>
<sequence>MADTDPWRWSVDELVAQVCHSHTLFNTAGEYTNIPPGPALEKEIRARNMTGKEFLTTIDSRALILRNEFKIPHLIQRLALWSVIGMLRERPSIHNQHNLTTSVQPPDNNITKASPALDVDACLHDRSSPHDTPNLHGAGRRRKKVELVSMEPLQRAQAGADADADVDVDEFSHLLRWHDPDVEDNIIDFAWQDDPEEEHAAEDDPELSEDSEEEPPSRTTLTVDEIVEIINERIAFYSESWRPNAGVPRGEEVVYDVDAMWDEAEASGKRQHLIQQHETDYAYYSNRLDKLCDEIVQSPGSNADKVRKQCRNLETTIELMELAGWLRDIYKLEPVESSEAESESHPSNVTAHAIPMEFIDLESPPDPPALQAENPLFSQKQPRTQIPGIPYSIEPVRNLPTSGDEPENASVLSVRRWKWQELIENLDRKRIVSKTISEMASSDRESIRTRCIHVGKHRLSREIAACVNMLQRGESKLQGVLHRDMPKVITFANLFLSWWLCRDYYKEPNASAAELEELKRCIDDGSAEIATFYDYLHTIMRTTFSEQALQHPEQPSQAEIIEISDDE</sequence>
<dbReference type="HOGENOM" id="CLU_480724_0_0_1"/>
<keyword evidence="4" id="KW-1185">Reference proteome</keyword>
<accession>R0KML8</accession>
<feature type="compositionally biased region" description="Acidic residues" evidence="1">
    <location>
        <begin position="196"/>
        <end position="214"/>
    </location>
</feature>
<dbReference type="InterPro" id="IPR056026">
    <property type="entry name" value="DUF7607"/>
</dbReference>
<evidence type="ECO:0000313" key="4">
    <source>
        <dbReference type="Proteomes" id="UP000016935"/>
    </source>
</evidence>
<feature type="region of interest" description="Disordered" evidence="1">
    <location>
        <begin position="196"/>
        <end position="221"/>
    </location>
</feature>
<proteinExistence type="predicted"/>
<feature type="region of interest" description="Disordered" evidence="1">
    <location>
        <begin position="547"/>
        <end position="567"/>
    </location>
</feature>
<dbReference type="AlphaFoldDB" id="R0KML8"/>
<feature type="compositionally biased region" description="Polar residues" evidence="1">
    <location>
        <begin position="547"/>
        <end position="557"/>
    </location>
</feature>
<feature type="domain" description="DUF7607" evidence="2">
    <location>
        <begin position="224"/>
        <end position="333"/>
    </location>
</feature>
<evidence type="ECO:0000256" key="1">
    <source>
        <dbReference type="SAM" id="MobiDB-lite"/>
    </source>
</evidence>
<dbReference type="Proteomes" id="UP000016935">
    <property type="component" value="Unassembled WGS sequence"/>
</dbReference>
<evidence type="ECO:0000259" key="2">
    <source>
        <dbReference type="Pfam" id="PF24580"/>
    </source>
</evidence>
<evidence type="ECO:0000313" key="3">
    <source>
        <dbReference type="EMBL" id="EOA89172.1"/>
    </source>
</evidence>